<accession>A0A5S9XES5</accession>
<evidence type="ECO:0000256" key="10">
    <source>
        <dbReference type="SAM" id="SignalP"/>
    </source>
</evidence>
<proteinExistence type="inferred from homology"/>
<keyword evidence="5 10" id="KW-0732">Signal</keyword>
<keyword evidence="4" id="KW-0336">GPI-anchor</keyword>
<dbReference type="InterPro" id="IPR036312">
    <property type="entry name" value="Bifun_inhib/LTP/seed_sf"/>
</dbReference>
<evidence type="ECO:0000256" key="3">
    <source>
        <dbReference type="ARBA" id="ARBA00022475"/>
    </source>
</evidence>
<evidence type="ECO:0000256" key="5">
    <source>
        <dbReference type="ARBA" id="ARBA00022729"/>
    </source>
</evidence>
<evidence type="ECO:0000256" key="7">
    <source>
        <dbReference type="ARBA" id="ARBA00023157"/>
    </source>
</evidence>
<dbReference type="EMBL" id="CACSHJ010000089">
    <property type="protein sequence ID" value="CAA0383338.1"/>
    <property type="molecule type" value="Genomic_DNA"/>
</dbReference>
<gene>
    <name evidence="12" type="ORF">C24_LOCUS13550</name>
</gene>
<keyword evidence="6" id="KW-0472">Membrane</keyword>
<evidence type="ECO:0000256" key="9">
    <source>
        <dbReference type="ARBA" id="ARBA00023288"/>
    </source>
</evidence>
<keyword evidence="7" id="KW-1015">Disulfide bond</keyword>
<dbReference type="Pfam" id="PF14368">
    <property type="entry name" value="LTP_2"/>
    <property type="match status" value="1"/>
</dbReference>
<dbReference type="Proteomes" id="UP000434276">
    <property type="component" value="Unassembled WGS sequence"/>
</dbReference>
<dbReference type="InterPro" id="IPR016140">
    <property type="entry name" value="Bifunc_inhib/LTP/seed_store"/>
</dbReference>
<dbReference type="OrthoDB" id="10291688at2759"/>
<keyword evidence="8" id="KW-0325">Glycoprotein</keyword>
<dbReference type="ExpressionAtlas" id="A0A5S9XES5">
    <property type="expression patterns" value="baseline and differential"/>
</dbReference>
<name>A0A5S9XES5_ARATH</name>
<dbReference type="PANTHER" id="PTHR33044">
    <property type="entry name" value="BIFUNCTIONAL INHIBITOR/LIPID-TRANSFER PROTEIN/SEED STORAGE 2S ALBUMIN SUPERFAMILY PROTEIN-RELATED"/>
    <property type="match status" value="1"/>
</dbReference>
<evidence type="ECO:0000256" key="1">
    <source>
        <dbReference type="ARBA" id="ARBA00004609"/>
    </source>
</evidence>
<evidence type="ECO:0000313" key="12">
    <source>
        <dbReference type="EMBL" id="CAA0383338.1"/>
    </source>
</evidence>
<feature type="signal peptide" evidence="10">
    <location>
        <begin position="1"/>
        <end position="24"/>
    </location>
</feature>
<dbReference type="GO" id="GO:0005886">
    <property type="term" value="C:plasma membrane"/>
    <property type="evidence" value="ECO:0007669"/>
    <property type="project" value="UniProtKB-SubCell"/>
</dbReference>
<dbReference type="AlphaFoldDB" id="A0A5S9XES5"/>
<sequence length="120" mass="12934">MKIGVVLVLLTVFVAVMSSTSVSAQSDEDECLKETGQMQLNCFPYLTDNRIHTPSFACCSEVYTVGKTYVDCFCQFINNGGPSFGIVVSQKLLDLPELCGVYGACGNVGDGVVGNRKYLN</sequence>
<keyword evidence="3" id="KW-1003">Cell membrane</keyword>
<comment type="subcellular location">
    <subcellularLocation>
        <location evidence="1">Cell membrane</location>
        <topology evidence="1">Lipid-anchor</topology>
        <topology evidence="1">GPI-anchor</topology>
    </subcellularLocation>
</comment>
<dbReference type="GO" id="GO:0098552">
    <property type="term" value="C:side of membrane"/>
    <property type="evidence" value="ECO:0007669"/>
    <property type="project" value="UniProtKB-KW"/>
</dbReference>
<evidence type="ECO:0000256" key="8">
    <source>
        <dbReference type="ARBA" id="ARBA00023180"/>
    </source>
</evidence>
<dbReference type="SUPFAM" id="SSF47699">
    <property type="entry name" value="Bifunctional inhibitor/lipid-transfer protein/seed storage 2S albumin"/>
    <property type="match status" value="1"/>
</dbReference>
<dbReference type="InterPro" id="IPR043325">
    <property type="entry name" value="LTSS"/>
</dbReference>
<evidence type="ECO:0000259" key="11">
    <source>
        <dbReference type="Pfam" id="PF14368"/>
    </source>
</evidence>
<feature type="chain" id="PRO_5024925848" description="Bifunctional inhibitor/plant lipid transfer protein/seed storage helical domain-containing protein" evidence="10">
    <location>
        <begin position="25"/>
        <end position="120"/>
    </location>
</feature>
<organism evidence="12 13">
    <name type="scientific">Arabidopsis thaliana</name>
    <name type="common">Mouse-ear cress</name>
    <dbReference type="NCBI Taxonomy" id="3702"/>
    <lineage>
        <taxon>Eukaryota</taxon>
        <taxon>Viridiplantae</taxon>
        <taxon>Streptophyta</taxon>
        <taxon>Embryophyta</taxon>
        <taxon>Tracheophyta</taxon>
        <taxon>Spermatophyta</taxon>
        <taxon>Magnoliopsida</taxon>
        <taxon>eudicotyledons</taxon>
        <taxon>Gunneridae</taxon>
        <taxon>Pentapetalae</taxon>
        <taxon>rosids</taxon>
        <taxon>malvids</taxon>
        <taxon>Brassicales</taxon>
        <taxon>Brassicaceae</taxon>
        <taxon>Camelineae</taxon>
        <taxon>Arabidopsis</taxon>
    </lineage>
</organism>
<keyword evidence="9" id="KW-0449">Lipoprotein</keyword>
<feature type="domain" description="Bifunctional inhibitor/plant lipid transfer protein/seed storage helical" evidence="11">
    <location>
        <begin position="14"/>
        <end position="103"/>
    </location>
</feature>
<evidence type="ECO:0000256" key="6">
    <source>
        <dbReference type="ARBA" id="ARBA00023136"/>
    </source>
</evidence>
<comment type="similarity">
    <text evidence="2">Belongs to the plant LTP family.</text>
</comment>
<protein>
    <recommendedName>
        <fullName evidence="11">Bifunctional inhibitor/plant lipid transfer protein/seed storage helical domain-containing protein</fullName>
    </recommendedName>
</protein>
<reference evidence="12 13" key="1">
    <citation type="submission" date="2019-12" db="EMBL/GenBank/DDBJ databases">
        <authorList>
            <person name="Jiao W.-B."/>
            <person name="Schneeberger K."/>
        </authorList>
    </citation>
    <scope>NUCLEOTIDE SEQUENCE [LARGE SCALE GENOMIC DNA]</scope>
    <source>
        <strain evidence="13">cv. C24</strain>
    </source>
</reference>
<dbReference type="Gene3D" id="1.10.110.10">
    <property type="entry name" value="Plant lipid-transfer and hydrophobic proteins"/>
    <property type="match status" value="1"/>
</dbReference>
<dbReference type="CDD" id="cd00010">
    <property type="entry name" value="AAI_LTSS"/>
    <property type="match status" value="1"/>
</dbReference>
<evidence type="ECO:0000256" key="4">
    <source>
        <dbReference type="ARBA" id="ARBA00022622"/>
    </source>
</evidence>
<evidence type="ECO:0000313" key="13">
    <source>
        <dbReference type="Proteomes" id="UP000434276"/>
    </source>
</evidence>
<evidence type="ECO:0000256" key="2">
    <source>
        <dbReference type="ARBA" id="ARBA00009748"/>
    </source>
</evidence>